<evidence type="ECO:0000256" key="5">
    <source>
        <dbReference type="ARBA" id="ARBA00022692"/>
    </source>
</evidence>
<dbReference type="PANTHER" id="PTHR42837">
    <property type="entry name" value="REGULATOR OF SIGMA-E PROTEASE RSEP"/>
    <property type="match status" value="1"/>
</dbReference>
<evidence type="ECO:0000256" key="9">
    <source>
        <dbReference type="ARBA" id="ARBA00023049"/>
    </source>
</evidence>
<sequence length="457" mass="49604">MELLQTILAMIVALGLLVTFHEYGHFWVARRCGVKVLRFSVGFGKPLLSWYDRHGTEFVIAAFPLGGYVKMLDAREGPVAESDQSFEFTRKPVSQRIAIVVAGPVANFILAIIAFWLMLMIGIKALIPVIGEVKPESPAANANIRSGYEIVAVGDEQTASWYDINIALLSYIGDTGKISLTLRPFSEGNSSSSKGALVQHEVTVDNWLAGVEQPKPLAALGISEFYPKIPAVVGELMEGYPAVKAGMKSGDEILSVNDKPVVDWGDWVQKVKKHPNQSLQVEIRRNGIRQVLTVTPGVKQSEAGSIGFIGASPQAVSFPDNVFRDISYAPHDAFIVALSKTWSMTALTLSSIKKMIEGVVSVKNLSGPITIAKVAGDTARSGIESFLNFLAILSISLGVLNLLPIPILDGGHLVYYLIEWVKGSPVSQKAQEFGSRIGIALIITMMFVAFYNDLSRL</sequence>
<gene>
    <name evidence="13" type="primary">rseP</name>
    <name evidence="13" type="ORF">B9G39_17150</name>
</gene>
<dbReference type="InterPro" id="IPR041489">
    <property type="entry name" value="PDZ_6"/>
</dbReference>
<dbReference type="InterPro" id="IPR004387">
    <property type="entry name" value="Pept_M50_Zn"/>
</dbReference>
<evidence type="ECO:0000256" key="2">
    <source>
        <dbReference type="ARBA" id="ARBA00004141"/>
    </source>
</evidence>
<dbReference type="EC" id="3.4.24.-" evidence="11"/>
<dbReference type="GO" id="GO:0006508">
    <property type="term" value="P:proteolysis"/>
    <property type="evidence" value="ECO:0007669"/>
    <property type="project" value="UniProtKB-KW"/>
</dbReference>
<dbReference type="InterPro" id="IPR001478">
    <property type="entry name" value="PDZ"/>
</dbReference>
<keyword evidence="14" id="KW-1185">Reference proteome</keyword>
<comment type="similarity">
    <text evidence="3 11">Belongs to the peptidase M50B family.</text>
</comment>
<dbReference type="PANTHER" id="PTHR42837:SF2">
    <property type="entry name" value="MEMBRANE METALLOPROTEASE ARASP2, CHLOROPLASTIC-RELATED"/>
    <property type="match status" value="1"/>
</dbReference>
<comment type="cofactor">
    <cofactor evidence="1 11">
        <name>Zn(2+)</name>
        <dbReference type="ChEBI" id="CHEBI:29105"/>
    </cofactor>
</comment>
<evidence type="ECO:0000256" key="4">
    <source>
        <dbReference type="ARBA" id="ARBA00022670"/>
    </source>
</evidence>
<dbReference type="InterPro" id="IPR008915">
    <property type="entry name" value="Peptidase_M50"/>
</dbReference>
<dbReference type="EMBL" id="NDXW01000001">
    <property type="protein sequence ID" value="RDH46781.1"/>
    <property type="molecule type" value="Genomic_DNA"/>
</dbReference>
<feature type="transmembrane region" description="Helical" evidence="11">
    <location>
        <begin position="433"/>
        <end position="451"/>
    </location>
</feature>
<keyword evidence="10 11" id="KW-0472">Membrane</keyword>
<dbReference type="AlphaFoldDB" id="A0A4V1IPC8"/>
<keyword evidence="9 11" id="KW-0482">Metalloprotease</keyword>
<evidence type="ECO:0000256" key="1">
    <source>
        <dbReference type="ARBA" id="ARBA00001947"/>
    </source>
</evidence>
<evidence type="ECO:0000256" key="11">
    <source>
        <dbReference type="RuleBase" id="RU362031"/>
    </source>
</evidence>
<dbReference type="GO" id="GO:0016020">
    <property type="term" value="C:membrane"/>
    <property type="evidence" value="ECO:0007669"/>
    <property type="project" value="UniProtKB-SubCell"/>
</dbReference>
<reference evidence="13 14" key="1">
    <citation type="submission" date="2017-04" db="EMBL/GenBank/DDBJ databases">
        <title>Draft genome sequence of Zooshikella ganghwensis VG4 isolated from Red Sea sediments.</title>
        <authorList>
            <person name="Rehman Z."/>
            <person name="Alam I."/>
            <person name="Kamau A."/>
            <person name="Bajic V."/>
            <person name="Leiknes T."/>
        </authorList>
    </citation>
    <scope>NUCLEOTIDE SEQUENCE [LARGE SCALE GENOMIC DNA]</scope>
    <source>
        <strain evidence="13 14">VG4</strain>
    </source>
</reference>
<feature type="transmembrane region" description="Helical" evidence="11">
    <location>
        <begin position="7"/>
        <end position="28"/>
    </location>
</feature>
<feature type="transmembrane region" description="Helical" evidence="11">
    <location>
        <begin position="386"/>
        <end position="407"/>
    </location>
</feature>
<dbReference type="Pfam" id="PF17820">
    <property type="entry name" value="PDZ_6"/>
    <property type="match status" value="1"/>
</dbReference>
<comment type="caution">
    <text evidence="13">The sequence shown here is derived from an EMBL/GenBank/DDBJ whole genome shotgun (WGS) entry which is preliminary data.</text>
</comment>
<dbReference type="Proteomes" id="UP000257039">
    <property type="component" value="Unassembled WGS sequence"/>
</dbReference>
<comment type="subcellular location">
    <subcellularLocation>
        <location evidence="2">Membrane</location>
        <topology evidence="2">Multi-pass membrane protein</topology>
    </subcellularLocation>
</comment>
<evidence type="ECO:0000256" key="3">
    <source>
        <dbReference type="ARBA" id="ARBA00007931"/>
    </source>
</evidence>
<evidence type="ECO:0000259" key="12">
    <source>
        <dbReference type="PROSITE" id="PS50106"/>
    </source>
</evidence>
<dbReference type="SMART" id="SM00228">
    <property type="entry name" value="PDZ"/>
    <property type="match status" value="2"/>
</dbReference>
<organism evidence="13 14">
    <name type="scientific">Zooshikella ganghwensis</name>
    <dbReference type="NCBI Taxonomy" id="202772"/>
    <lineage>
        <taxon>Bacteria</taxon>
        <taxon>Pseudomonadati</taxon>
        <taxon>Pseudomonadota</taxon>
        <taxon>Gammaproteobacteria</taxon>
        <taxon>Oceanospirillales</taxon>
        <taxon>Zooshikellaceae</taxon>
        <taxon>Zooshikella</taxon>
    </lineage>
</organism>
<keyword evidence="7 11" id="KW-0862">Zinc</keyword>
<dbReference type="CDD" id="cd23081">
    <property type="entry name" value="cpPDZ_EcRseP-like"/>
    <property type="match status" value="1"/>
</dbReference>
<feature type="domain" description="PDZ" evidence="12">
    <location>
        <begin position="232"/>
        <end position="261"/>
    </location>
</feature>
<dbReference type="SUPFAM" id="SSF50156">
    <property type="entry name" value="PDZ domain-like"/>
    <property type="match status" value="2"/>
</dbReference>
<dbReference type="CDD" id="cd06163">
    <property type="entry name" value="S2P-M50_PDZ_RseP-like"/>
    <property type="match status" value="2"/>
</dbReference>
<dbReference type="Gene3D" id="2.30.42.10">
    <property type="match status" value="2"/>
</dbReference>
<accession>A0A4V1IPC8</accession>
<evidence type="ECO:0000256" key="10">
    <source>
        <dbReference type="ARBA" id="ARBA00023136"/>
    </source>
</evidence>
<keyword evidence="6 11" id="KW-0378">Hydrolase</keyword>
<proteinExistence type="inferred from homology"/>
<dbReference type="PROSITE" id="PS50106">
    <property type="entry name" value="PDZ"/>
    <property type="match status" value="1"/>
</dbReference>
<keyword evidence="11" id="KW-0479">Metal-binding</keyword>
<name>A0A4V1IPC8_9GAMM</name>
<dbReference type="GO" id="GO:0004222">
    <property type="term" value="F:metalloendopeptidase activity"/>
    <property type="evidence" value="ECO:0007669"/>
    <property type="project" value="InterPro"/>
</dbReference>
<evidence type="ECO:0000313" key="14">
    <source>
        <dbReference type="Proteomes" id="UP000257039"/>
    </source>
</evidence>
<dbReference type="Pfam" id="PF02163">
    <property type="entry name" value="Peptidase_M50"/>
    <property type="match status" value="1"/>
</dbReference>
<evidence type="ECO:0000256" key="6">
    <source>
        <dbReference type="ARBA" id="ARBA00022801"/>
    </source>
</evidence>
<keyword evidence="4 13" id="KW-0645">Protease</keyword>
<keyword evidence="5 11" id="KW-0812">Transmembrane</keyword>
<evidence type="ECO:0000313" key="13">
    <source>
        <dbReference type="EMBL" id="RDH46781.1"/>
    </source>
</evidence>
<dbReference type="GO" id="GO:0046872">
    <property type="term" value="F:metal ion binding"/>
    <property type="evidence" value="ECO:0007669"/>
    <property type="project" value="UniProtKB-KW"/>
</dbReference>
<evidence type="ECO:0000256" key="8">
    <source>
        <dbReference type="ARBA" id="ARBA00022989"/>
    </source>
</evidence>
<protein>
    <recommendedName>
        <fullName evidence="11">Zinc metalloprotease</fullName>
        <ecNumber evidence="11">3.4.24.-</ecNumber>
    </recommendedName>
</protein>
<evidence type="ECO:0000256" key="7">
    <source>
        <dbReference type="ARBA" id="ARBA00022833"/>
    </source>
</evidence>
<dbReference type="InterPro" id="IPR036034">
    <property type="entry name" value="PDZ_sf"/>
</dbReference>
<feature type="transmembrane region" description="Helical" evidence="11">
    <location>
        <begin position="97"/>
        <end position="119"/>
    </location>
</feature>
<dbReference type="NCBIfam" id="TIGR00054">
    <property type="entry name" value="RIP metalloprotease RseP"/>
    <property type="match status" value="1"/>
</dbReference>
<keyword evidence="8 11" id="KW-1133">Transmembrane helix</keyword>